<dbReference type="Pfam" id="PF13503">
    <property type="entry name" value="DUF4123"/>
    <property type="match status" value="1"/>
</dbReference>
<name>A0A1S2N845_9BURK</name>
<sequence>MPSHIDELLSGHAYGVVDATMRALVPKGVRVAPLVPRRLTGSAHLMPALIDLKSGQESALRDLFAGTDDTGPGLKTDVVAVMLKTTIGMEEVERRWNAMQLASPDGKKFVWLRMHDPRVLHQLFRILSPAQCRHMFGRIDAIRYRIDDEWLEREIGAITTRPGPGRADEAPAYRDWARIARIGIVNRALRRAGIRDAARLDVCSGTAEEALCRGAARYGLLEAEDLTEFAFRALVCCPGFDDDPCVAAAIRQHAASRNDSYLSDHFALIAPDVWRALREAALPEDRRLSC</sequence>
<evidence type="ECO:0000313" key="2">
    <source>
        <dbReference type="EMBL" id="OIJ41209.1"/>
    </source>
</evidence>
<protein>
    <recommendedName>
        <fullName evidence="1">DUF4123 domain-containing protein</fullName>
    </recommendedName>
</protein>
<feature type="domain" description="DUF4123" evidence="1">
    <location>
        <begin position="43"/>
        <end position="132"/>
    </location>
</feature>
<gene>
    <name evidence="2" type="ORF">LO55_3798</name>
</gene>
<reference evidence="2 3" key="1">
    <citation type="submission" date="2014-10" db="EMBL/GenBank/DDBJ databases">
        <authorList>
            <person name="Seo M.-J."/>
            <person name="Seok Y.J."/>
            <person name="Cha I.-T."/>
        </authorList>
    </citation>
    <scope>NUCLEOTIDE SEQUENCE [LARGE SCALE GENOMIC DNA]</scope>
    <source>
        <strain evidence="2 3">NEU</strain>
    </source>
</reference>
<dbReference type="Proteomes" id="UP000180246">
    <property type="component" value="Unassembled WGS sequence"/>
</dbReference>
<evidence type="ECO:0000313" key="3">
    <source>
        <dbReference type="Proteomes" id="UP000180246"/>
    </source>
</evidence>
<dbReference type="AlphaFoldDB" id="A0A1S2N845"/>
<comment type="caution">
    <text evidence="2">The sequence shown here is derived from an EMBL/GenBank/DDBJ whole genome shotgun (WGS) entry which is preliminary data.</text>
</comment>
<organism evidence="2 3">
    <name type="scientific">Massilia timonae</name>
    <dbReference type="NCBI Taxonomy" id="47229"/>
    <lineage>
        <taxon>Bacteria</taxon>
        <taxon>Pseudomonadati</taxon>
        <taxon>Pseudomonadota</taxon>
        <taxon>Betaproteobacteria</taxon>
        <taxon>Burkholderiales</taxon>
        <taxon>Oxalobacteraceae</taxon>
        <taxon>Telluria group</taxon>
        <taxon>Massilia</taxon>
    </lineage>
</organism>
<accession>A0A1S2N845</accession>
<dbReference type="InterPro" id="IPR025391">
    <property type="entry name" value="DUF4123"/>
</dbReference>
<evidence type="ECO:0000259" key="1">
    <source>
        <dbReference type="Pfam" id="PF13503"/>
    </source>
</evidence>
<dbReference type="EMBL" id="JRYB01000001">
    <property type="protein sequence ID" value="OIJ41209.1"/>
    <property type="molecule type" value="Genomic_DNA"/>
</dbReference>
<proteinExistence type="predicted"/>
<dbReference type="RefSeq" id="WP_177185548.1">
    <property type="nucleotide sequence ID" value="NZ_JRYB01000001.1"/>
</dbReference>